<organism evidence="2 3">
    <name type="scientific">Marinobacter xestospongiae</name>
    <dbReference type="NCBI Taxonomy" id="994319"/>
    <lineage>
        <taxon>Bacteria</taxon>
        <taxon>Pseudomonadati</taxon>
        <taxon>Pseudomonadota</taxon>
        <taxon>Gammaproteobacteria</taxon>
        <taxon>Pseudomonadales</taxon>
        <taxon>Marinobacteraceae</taxon>
        <taxon>Marinobacter</taxon>
    </lineage>
</organism>
<evidence type="ECO:0000313" key="2">
    <source>
        <dbReference type="EMBL" id="MDV2077286.1"/>
    </source>
</evidence>
<dbReference type="Gene3D" id="3.20.20.450">
    <property type="entry name" value="EAL domain"/>
    <property type="match status" value="1"/>
</dbReference>
<dbReference type="PANTHER" id="PTHR33121">
    <property type="entry name" value="CYCLIC DI-GMP PHOSPHODIESTERASE PDEF"/>
    <property type="match status" value="1"/>
</dbReference>
<feature type="domain" description="EAL" evidence="1">
    <location>
        <begin position="10"/>
        <end position="254"/>
    </location>
</feature>
<dbReference type="SMART" id="SM00052">
    <property type="entry name" value="EAL"/>
    <property type="match status" value="1"/>
</dbReference>
<dbReference type="EMBL" id="JAWIIJ010000001">
    <property type="protein sequence ID" value="MDV2077286.1"/>
    <property type="molecule type" value="Genomic_DNA"/>
</dbReference>
<reference evidence="2 3" key="1">
    <citation type="submission" date="2023-10" db="EMBL/GenBank/DDBJ databases">
        <title>Characteristics and mechanism of a salt-tolerant marine origin heterotrophic nitrifying- aerobic denitrifying bacteria Marinobacter xestospongiae HN1.</title>
        <authorList>
            <person name="Qi R."/>
        </authorList>
    </citation>
    <scope>NUCLEOTIDE SEQUENCE [LARGE SCALE GENOMIC DNA]</scope>
    <source>
        <strain evidence="2 3">HN1</strain>
    </source>
</reference>
<dbReference type="InterPro" id="IPR035919">
    <property type="entry name" value="EAL_sf"/>
</dbReference>
<dbReference type="InterPro" id="IPR050706">
    <property type="entry name" value="Cyclic-di-GMP_PDE-like"/>
</dbReference>
<accession>A0ABU3VU71</accession>
<name>A0ABU3VU71_9GAMM</name>
<evidence type="ECO:0000259" key="1">
    <source>
        <dbReference type="PROSITE" id="PS50883"/>
    </source>
</evidence>
<sequence>MSVPQELFDESHCELCACGAGLDFSISFAFQPIIDVQTRTVFAYEALVRGEQGEPAGEVLGRVHSANRYAFDQVCRVRAVKLASRLGMTARLSINFLPNAVYRAEYCIRTTLAAAQHYDFDTSRIIFEVTEGEALTSKEHLLSILASYQQMGFSVALDDFGAGYNRFDVLMDTPPNLLKLDMMLIRDIDQRPRSQAVVDGLLLTCRRLGVQVVAEGIESEAEYDWLRERGVRLFQGYLFARPAFEQLPEVYIPR</sequence>
<dbReference type="SUPFAM" id="SSF141868">
    <property type="entry name" value="EAL domain-like"/>
    <property type="match status" value="1"/>
</dbReference>
<dbReference type="Proteomes" id="UP001269819">
    <property type="component" value="Unassembled WGS sequence"/>
</dbReference>
<proteinExistence type="predicted"/>
<dbReference type="RefSeq" id="WP_316972273.1">
    <property type="nucleotide sequence ID" value="NZ_JAWIIJ010000001.1"/>
</dbReference>
<dbReference type="PANTHER" id="PTHR33121:SF15">
    <property type="entry name" value="BLUE LIGHT- AND TEMPERATURE-REGULATED ANTIREPRESSOR BLUF"/>
    <property type="match status" value="1"/>
</dbReference>
<dbReference type="Pfam" id="PF00563">
    <property type="entry name" value="EAL"/>
    <property type="match status" value="1"/>
</dbReference>
<keyword evidence="3" id="KW-1185">Reference proteome</keyword>
<dbReference type="InterPro" id="IPR001633">
    <property type="entry name" value="EAL_dom"/>
</dbReference>
<gene>
    <name evidence="2" type="ORF">RYS15_01260</name>
</gene>
<protein>
    <submittedName>
        <fullName evidence="2">EAL domain-containing protein</fullName>
    </submittedName>
</protein>
<dbReference type="CDD" id="cd01948">
    <property type="entry name" value="EAL"/>
    <property type="match status" value="1"/>
</dbReference>
<evidence type="ECO:0000313" key="3">
    <source>
        <dbReference type="Proteomes" id="UP001269819"/>
    </source>
</evidence>
<comment type="caution">
    <text evidence="2">The sequence shown here is derived from an EMBL/GenBank/DDBJ whole genome shotgun (WGS) entry which is preliminary data.</text>
</comment>
<dbReference type="PROSITE" id="PS50883">
    <property type="entry name" value="EAL"/>
    <property type="match status" value="1"/>
</dbReference>